<evidence type="ECO:0000259" key="9">
    <source>
        <dbReference type="PROSITE" id="PS50290"/>
    </source>
</evidence>
<dbReference type="InterPro" id="IPR011011">
    <property type="entry name" value="Znf_FYVE_PHD"/>
</dbReference>
<dbReference type="Proteomes" id="UP000054408">
    <property type="component" value="Unassembled WGS sequence"/>
</dbReference>
<dbReference type="InterPro" id="IPR042236">
    <property type="entry name" value="PI3K_accessory_sf"/>
</dbReference>
<evidence type="ECO:0000256" key="3">
    <source>
        <dbReference type="ARBA" id="ARBA00022771"/>
    </source>
</evidence>
<dbReference type="InterPro" id="IPR000403">
    <property type="entry name" value="PI3/4_kinase_cat_dom"/>
</dbReference>
<dbReference type="InterPro" id="IPR017455">
    <property type="entry name" value="Znf_FYVE-rel"/>
</dbReference>
<dbReference type="Pfam" id="PF00454">
    <property type="entry name" value="PI3_PI4_kinase"/>
    <property type="match status" value="1"/>
</dbReference>
<dbReference type="GO" id="GO:0034272">
    <property type="term" value="C:phosphatidylinositol 3-kinase complex, class III, type II"/>
    <property type="evidence" value="ECO:0007669"/>
    <property type="project" value="TreeGrafter"/>
</dbReference>
<dbReference type="SUPFAM" id="SSF48371">
    <property type="entry name" value="ARM repeat"/>
    <property type="match status" value="1"/>
</dbReference>
<dbReference type="GO" id="GO:0034271">
    <property type="term" value="C:phosphatidylinositol 3-kinase complex, class III, type I"/>
    <property type="evidence" value="ECO:0007669"/>
    <property type="project" value="TreeGrafter"/>
</dbReference>
<dbReference type="GO" id="GO:0008270">
    <property type="term" value="F:zinc ion binding"/>
    <property type="evidence" value="ECO:0007669"/>
    <property type="project" value="UniProtKB-KW"/>
</dbReference>
<dbReference type="Gene3D" id="1.10.1070.11">
    <property type="entry name" value="Phosphatidylinositol 3-/4-kinase, catalytic domain"/>
    <property type="match status" value="1"/>
</dbReference>
<dbReference type="SMART" id="SM00064">
    <property type="entry name" value="FYVE"/>
    <property type="match status" value="1"/>
</dbReference>
<evidence type="ECO:0000256" key="5">
    <source>
        <dbReference type="ARBA" id="ARBA00022833"/>
    </source>
</evidence>
<dbReference type="PANTHER" id="PTHR10048:SF7">
    <property type="entry name" value="PHOSPHATIDYLINOSITOL 3-KINASE CATALYTIC SUBUNIT TYPE 3"/>
    <property type="match status" value="1"/>
</dbReference>
<dbReference type="GO" id="GO:0005768">
    <property type="term" value="C:endosome"/>
    <property type="evidence" value="ECO:0007669"/>
    <property type="project" value="TreeGrafter"/>
</dbReference>
<evidence type="ECO:0000256" key="7">
    <source>
        <dbReference type="SAM" id="MobiDB-lite"/>
    </source>
</evidence>
<feature type="region of interest" description="Disordered" evidence="7">
    <location>
        <begin position="1"/>
        <end position="51"/>
    </location>
</feature>
<evidence type="ECO:0000259" key="10">
    <source>
        <dbReference type="PROSITE" id="PS51545"/>
    </source>
</evidence>
<evidence type="ECO:0000256" key="1">
    <source>
        <dbReference type="ARBA" id="ARBA00022679"/>
    </source>
</evidence>
<dbReference type="Gene3D" id="1.25.40.70">
    <property type="entry name" value="Phosphatidylinositol 3-kinase, accessory domain (PIK)"/>
    <property type="match status" value="1"/>
</dbReference>
<dbReference type="GO" id="GO:0006897">
    <property type="term" value="P:endocytosis"/>
    <property type="evidence" value="ECO:0007669"/>
    <property type="project" value="TreeGrafter"/>
</dbReference>
<dbReference type="InterPro" id="IPR001263">
    <property type="entry name" value="PI3K_accessory_dom"/>
</dbReference>
<dbReference type="InterPro" id="IPR036940">
    <property type="entry name" value="PI3/4_kinase_cat_sf"/>
</dbReference>
<dbReference type="InterPro" id="IPR011009">
    <property type="entry name" value="Kinase-like_dom_sf"/>
</dbReference>
<organism evidence="11 12">
    <name type="scientific">Thecamonas trahens ATCC 50062</name>
    <dbReference type="NCBI Taxonomy" id="461836"/>
    <lineage>
        <taxon>Eukaryota</taxon>
        <taxon>Apusozoa</taxon>
        <taxon>Apusomonadida</taxon>
        <taxon>Apusomonadidae</taxon>
        <taxon>Thecamonas</taxon>
    </lineage>
</organism>
<evidence type="ECO:0000256" key="4">
    <source>
        <dbReference type="ARBA" id="ARBA00022777"/>
    </source>
</evidence>
<dbReference type="PROSITE" id="PS00916">
    <property type="entry name" value="PI3_4_KINASE_2"/>
    <property type="match status" value="1"/>
</dbReference>
<dbReference type="STRING" id="461836.A0A0L0DS65"/>
<dbReference type="GO" id="GO:0016303">
    <property type="term" value="F:1-phosphatidylinositol-3-kinase activity"/>
    <property type="evidence" value="ECO:0007669"/>
    <property type="project" value="TreeGrafter"/>
</dbReference>
<keyword evidence="5" id="KW-0862">Zinc</keyword>
<accession>A0A0L0DS65</accession>
<dbReference type="SUPFAM" id="SSF57903">
    <property type="entry name" value="FYVE/PHD zinc finger"/>
    <property type="match status" value="1"/>
</dbReference>
<dbReference type="GO" id="GO:0048015">
    <property type="term" value="P:phosphatidylinositol-mediated signaling"/>
    <property type="evidence" value="ECO:0007669"/>
    <property type="project" value="TreeGrafter"/>
</dbReference>
<dbReference type="InterPro" id="IPR018936">
    <property type="entry name" value="PI3/4_kinase_CS"/>
</dbReference>
<dbReference type="InterPro" id="IPR016024">
    <property type="entry name" value="ARM-type_fold"/>
</dbReference>
<dbReference type="AlphaFoldDB" id="A0A0L0DS65"/>
<dbReference type="OrthoDB" id="67688at2759"/>
<dbReference type="GO" id="GO:0000045">
    <property type="term" value="P:autophagosome assembly"/>
    <property type="evidence" value="ECO:0007669"/>
    <property type="project" value="TreeGrafter"/>
</dbReference>
<dbReference type="eggNOG" id="KOG0906">
    <property type="taxonomic scope" value="Eukaryota"/>
</dbReference>
<dbReference type="EMBL" id="GL349496">
    <property type="protein sequence ID" value="KNC55174.1"/>
    <property type="molecule type" value="Genomic_DNA"/>
</dbReference>
<dbReference type="Gene3D" id="3.30.40.10">
    <property type="entry name" value="Zinc/RING finger domain, C3HC4 (zinc finger)"/>
    <property type="match status" value="1"/>
</dbReference>
<dbReference type="RefSeq" id="XP_013753227.1">
    <property type="nucleotide sequence ID" value="XM_013897773.1"/>
</dbReference>
<feature type="domain" description="PIK helical" evidence="10">
    <location>
        <begin position="197"/>
        <end position="398"/>
    </location>
</feature>
<reference evidence="11 12" key="1">
    <citation type="submission" date="2010-05" db="EMBL/GenBank/DDBJ databases">
        <title>The Genome Sequence of Thecamonas trahens ATCC 50062.</title>
        <authorList>
            <consortium name="The Broad Institute Genome Sequencing Platform"/>
            <person name="Russ C."/>
            <person name="Cuomo C."/>
            <person name="Shea T."/>
            <person name="Young S.K."/>
            <person name="Zeng Q."/>
            <person name="Koehrsen M."/>
            <person name="Haas B."/>
            <person name="Borodovsky M."/>
            <person name="Guigo R."/>
            <person name="Alvarado L."/>
            <person name="Berlin A."/>
            <person name="Bochicchio J."/>
            <person name="Borenstein D."/>
            <person name="Chapman S."/>
            <person name="Chen Z."/>
            <person name="Freedman E."/>
            <person name="Gellesch M."/>
            <person name="Goldberg J."/>
            <person name="Griggs A."/>
            <person name="Gujja S."/>
            <person name="Heilman E."/>
            <person name="Heiman D."/>
            <person name="Hepburn T."/>
            <person name="Howarth C."/>
            <person name="Jen D."/>
            <person name="Larson L."/>
            <person name="Mehta T."/>
            <person name="Park D."/>
            <person name="Pearson M."/>
            <person name="Roberts A."/>
            <person name="Saif S."/>
            <person name="Shenoy N."/>
            <person name="Sisk P."/>
            <person name="Stolte C."/>
            <person name="Sykes S."/>
            <person name="Thomson T."/>
            <person name="Walk T."/>
            <person name="White J."/>
            <person name="Yandava C."/>
            <person name="Burger G."/>
            <person name="Gray M.W."/>
            <person name="Holland P.W.H."/>
            <person name="King N."/>
            <person name="Lang F.B.F."/>
            <person name="Roger A.J."/>
            <person name="Ruiz-Trillo I."/>
            <person name="Lander E."/>
            <person name="Nusbaum C."/>
        </authorList>
    </citation>
    <scope>NUCLEOTIDE SEQUENCE [LARGE SCALE GENOMIC DNA]</scope>
    <source>
        <strain evidence="11 12">ATCC 50062</strain>
    </source>
</reference>
<evidence type="ECO:0000256" key="2">
    <source>
        <dbReference type="ARBA" id="ARBA00022723"/>
    </source>
</evidence>
<dbReference type="Pfam" id="PF01363">
    <property type="entry name" value="FYVE"/>
    <property type="match status" value="1"/>
</dbReference>
<sequence>MAQPAPSSPSQSPPPSASSDDDHDDGGLPSLRWSEESGAGPSLVALPSNSNDLNFDDAEMVSRPMRELLQQRQSEVWDDDSAVTVCTRPGCGRVFGTLERRHHCRACGRIFCGACTEERIELPREFIQFPKPSRAQQASITSWIWRYLSPPTDKERVCQDCAFRYGDLQNRDVRCIIAVFEFVRFDLRDLHVLAQVCKTWSRAATICISALRQLQYRLPSQSFSAREAAMIWWNRAYFVGHNRWMVQLMRVTDWSRPDHVAELVALACPPTVPSSSPRVFRCSSVLCTRSCRENFQPMDVIQLLQVVPHPAIRAALVPSIRLAREPVLKALVPSLVRLIASDPLASSPVGDLVLDLAAESLTIASDAFWALKVAAAEAADDEPTASRFTRVLHALLVTLGSVHPDWAATLLDAERFEIACAAAASVKRYSSARSPLRLPLLSGTRRAYDALYKVGDDLRRDQAMVNVIAVMDSILRDAGFVFPVVKYRVVPTGRNRGYIEIVPNAETLEDIANKHKTSVTHYLLAHNKNRKGRDYLRDFALSTAVYTVMMYLMGVGDRHRGNVMLTHSAELFHIDYGFILGEEPFKLLPASWMRLTPGIRDAMMDEERKLFSKTCLDAYNVLRRFAPLFMTMLSLGTGTDLSACTEEIVLRFLPGVSDREAGALFLSRLHIGPGTITETLQYFFDDTMHNDEPNYFQSLVQNIAAIPTGVFSFFSSSSS</sequence>
<feature type="compositionally biased region" description="Low complexity" evidence="7">
    <location>
        <begin position="1"/>
        <end position="10"/>
    </location>
</feature>
<gene>
    <name evidence="11" type="ORF">AMSG_10786</name>
</gene>
<keyword evidence="2" id="KW-0479">Metal-binding</keyword>
<keyword evidence="1" id="KW-0808">Transferase</keyword>
<dbReference type="InterPro" id="IPR015433">
    <property type="entry name" value="PI3/4_kinase"/>
</dbReference>
<proteinExistence type="predicted"/>
<evidence type="ECO:0000313" key="12">
    <source>
        <dbReference type="Proteomes" id="UP000054408"/>
    </source>
</evidence>
<dbReference type="SMART" id="SM00146">
    <property type="entry name" value="PI3Kc"/>
    <property type="match status" value="1"/>
</dbReference>
<dbReference type="GeneID" id="25568927"/>
<feature type="domain" description="PI3K/PI4K catalytic" evidence="9">
    <location>
        <begin position="422"/>
        <end position="695"/>
    </location>
</feature>
<evidence type="ECO:0000256" key="6">
    <source>
        <dbReference type="PROSITE-ProRule" id="PRU00091"/>
    </source>
</evidence>
<dbReference type="InterPro" id="IPR000306">
    <property type="entry name" value="Znf_FYVE"/>
</dbReference>
<keyword evidence="3 6" id="KW-0863">Zinc-finger</keyword>
<feature type="domain" description="FYVE-type" evidence="8">
    <location>
        <begin position="91"/>
        <end position="166"/>
    </location>
</feature>
<dbReference type="PANTHER" id="PTHR10048">
    <property type="entry name" value="PHOSPHATIDYLINOSITOL KINASE"/>
    <property type="match status" value="1"/>
</dbReference>
<dbReference type="PROSITE" id="PS50290">
    <property type="entry name" value="PI3_4_KINASE_3"/>
    <property type="match status" value="1"/>
</dbReference>
<evidence type="ECO:0000259" key="8">
    <source>
        <dbReference type="PROSITE" id="PS50178"/>
    </source>
</evidence>
<evidence type="ECO:0000313" key="11">
    <source>
        <dbReference type="EMBL" id="KNC55174.1"/>
    </source>
</evidence>
<protein>
    <submittedName>
        <fullName evidence="11">Phosphatidylinositol kinase</fullName>
    </submittedName>
</protein>
<dbReference type="GO" id="GO:0005777">
    <property type="term" value="C:peroxisome"/>
    <property type="evidence" value="ECO:0007669"/>
    <property type="project" value="TreeGrafter"/>
</dbReference>
<dbReference type="PROSITE" id="PS50178">
    <property type="entry name" value="ZF_FYVE"/>
    <property type="match status" value="1"/>
</dbReference>
<dbReference type="InterPro" id="IPR013083">
    <property type="entry name" value="Znf_RING/FYVE/PHD"/>
</dbReference>
<dbReference type="PROSITE" id="PS51545">
    <property type="entry name" value="PIK_HELICAL"/>
    <property type="match status" value="1"/>
</dbReference>
<name>A0A0L0DS65_THETB</name>
<keyword evidence="12" id="KW-1185">Reference proteome</keyword>
<keyword evidence="4 11" id="KW-0418">Kinase</keyword>
<dbReference type="SUPFAM" id="SSF56112">
    <property type="entry name" value="Protein kinase-like (PK-like)"/>
    <property type="match status" value="1"/>
</dbReference>
<dbReference type="GO" id="GO:0000407">
    <property type="term" value="C:phagophore assembly site"/>
    <property type="evidence" value="ECO:0007669"/>
    <property type="project" value="TreeGrafter"/>
</dbReference>